<gene>
    <name evidence="1" type="ORF">L207DRAFT_391338</name>
</gene>
<evidence type="ECO:0000313" key="2">
    <source>
        <dbReference type="Proteomes" id="UP000235786"/>
    </source>
</evidence>
<dbReference type="PANTHER" id="PTHR34706">
    <property type="entry name" value="SLR1338 PROTEIN"/>
    <property type="match status" value="1"/>
</dbReference>
<evidence type="ECO:0008006" key="3">
    <source>
        <dbReference type="Google" id="ProtNLM"/>
    </source>
</evidence>
<dbReference type="Proteomes" id="UP000235786">
    <property type="component" value="Unassembled WGS sequence"/>
</dbReference>
<evidence type="ECO:0000313" key="1">
    <source>
        <dbReference type="EMBL" id="PMD32211.1"/>
    </source>
</evidence>
<feature type="non-terminal residue" evidence="1">
    <location>
        <position position="150"/>
    </location>
</feature>
<dbReference type="OrthoDB" id="2142040at2759"/>
<dbReference type="PANTHER" id="PTHR34706:SF1">
    <property type="entry name" value="VWFA DOMAIN-CONTAINING PROTEIN"/>
    <property type="match status" value="1"/>
</dbReference>
<sequence length="150" mass="17125">ESRWTQARNMLADLAPFVASYNPQGIDLHFLNRIPFYGGLKTSAAVQAAFDSDYPSNGTPTGQRVNDILDAYMCCLRHYRNLLPLNLIVITDGEANDEHILHWTIEHHVTKIVHRGFPAHQFGIEFVQVGDCEHATRHLEKLEEEVSRHH</sequence>
<dbReference type="EMBL" id="KZ613960">
    <property type="protein sequence ID" value="PMD32211.1"/>
    <property type="molecule type" value="Genomic_DNA"/>
</dbReference>
<dbReference type="InterPro" id="IPR036465">
    <property type="entry name" value="vWFA_dom_sf"/>
</dbReference>
<accession>A0A2J6R120</accession>
<name>A0A2J6R120_HYAVF</name>
<reference evidence="1 2" key="1">
    <citation type="submission" date="2016-04" db="EMBL/GenBank/DDBJ databases">
        <title>A degradative enzymes factory behind the ericoid mycorrhizal symbiosis.</title>
        <authorList>
            <consortium name="DOE Joint Genome Institute"/>
            <person name="Martino E."/>
            <person name="Morin E."/>
            <person name="Grelet G."/>
            <person name="Kuo A."/>
            <person name="Kohler A."/>
            <person name="Daghino S."/>
            <person name="Barry K."/>
            <person name="Choi C."/>
            <person name="Cichocki N."/>
            <person name="Clum A."/>
            <person name="Copeland A."/>
            <person name="Hainaut M."/>
            <person name="Haridas S."/>
            <person name="Labutti K."/>
            <person name="Lindquist E."/>
            <person name="Lipzen A."/>
            <person name="Khouja H.-R."/>
            <person name="Murat C."/>
            <person name="Ohm R."/>
            <person name="Olson A."/>
            <person name="Spatafora J."/>
            <person name="Veneault-Fourrey C."/>
            <person name="Henrissat B."/>
            <person name="Grigoriev I."/>
            <person name="Martin F."/>
            <person name="Perotto S."/>
        </authorList>
    </citation>
    <scope>NUCLEOTIDE SEQUENCE [LARGE SCALE GENOMIC DNA]</scope>
    <source>
        <strain evidence="1 2">F</strain>
    </source>
</reference>
<proteinExistence type="predicted"/>
<feature type="non-terminal residue" evidence="1">
    <location>
        <position position="1"/>
    </location>
</feature>
<keyword evidence="2" id="KW-1185">Reference proteome</keyword>
<dbReference type="AlphaFoldDB" id="A0A2J6R120"/>
<protein>
    <recommendedName>
        <fullName evidence="3">VWFA domain-containing protein</fullName>
    </recommendedName>
</protein>
<organism evidence="1 2">
    <name type="scientific">Hyaloscypha variabilis (strain UAMH 11265 / GT02V1 / F)</name>
    <name type="common">Meliniomyces variabilis</name>
    <dbReference type="NCBI Taxonomy" id="1149755"/>
    <lineage>
        <taxon>Eukaryota</taxon>
        <taxon>Fungi</taxon>
        <taxon>Dikarya</taxon>
        <taxon>Ascomycota</taxon>
        <taxon>Pezizomycotina</taxon>
        <taxon>Leotiomycetes</taxon>
        <taxon>Helotiales</taxon>
        <taxon>Hyaloscyphaceae</taxon>
        <taxon>Hyaloscypha</taxon>
        <taxon>Hyaloscypha variabilis</taxon>
    </lineage>
</organism>
<dbReference type="SUPFAM" id="SSF53300">
    <property type="entry name" value="vWA-like"/>
    <property type="match status" value="1"/>
</dbReference>